<dbReference type="SUPFAM" id="SSF140959">
    <property type="entry name" value="Indolic compounds 2,3-dioxygenase-like"/>
    <property type="match status" value="1"/>
</dbReference>
<comment type="similarity">
    <text evidence="1">Belongs to the tryptophan 2,3-dioxygenase family.</text>
</comment>
<evidence type="ECO:0000256" key="1">
    <source>
        <dbReference type="HAMAP-Rule" id="MF_03020"/>
    </source>
</evidence>
<dbReference type="PANTHER" id="PTHR10138:SF0">
    <property type="entry name" value="TRYPTOPHAN 2,3-DIOXYGENASE"/>
    <property type="match status" value="1"/>
</dbReference>
<dbReference type="RefSeq" id="XP_004340978.1">
    <property type="nucleotide sequence ID" value="XM_004340930.1"/>
</dbReference>
<gene>
    <name evidence="2" type="ORF">ACA1_232500</name>
</gene>
<dbReference type="GO" id="GO:0019441">
    <property type="term" value="P:L-tryptophan catabolic process to kynurenine"/>
    <property type="evidence" value="ECO:0007669"/>
    <property type="project" value="UniProtKB-UniRule"/>
</dbReference>
<dbReference type="Pfam" id="PF03301">
    <property type="entry name" value="Trp_dioxygenase"/>
    <property type="match status" value="1"/>
</dbReference>
<dbReference type="GO" id="GO:0019442">
    <property type="term" value="P:L-tryptophan catabolic process to acetyl-CoA"/>
    <property type="evidence" value="ECO:0007669"/>
    <property type="project" value="TreeGrafter"/>
</dbReference>
<keyword evidence="1 2" id="KW-0223">Dioxygenase</keyword>
<dbReference type="OrthoDB" id="447477at2759"/>
<organism evidence="2 3">
    <name type="scientific">Acanthamoeba castellanii (strain ATCC 30010 / Neff)</name>
    <dbReference type="NCBI Taxonomy" id="1257118"/>
    <lineage>
        <taxon>Eukaryota</taxon>
        <taxon>Amoebozoa</taxon>
        <taxon>Discosea</taxon>
        <taxon>Longamoebia</taxon>
        <taxon>Centramoebida</taxon>
        <taxon>Acanthamoebidae</taxon>
        <taxon>Acanthamoeba</taxon>
    </lineage>
</organism>
<dbReference type="KEGG" id="acan:ACA1_232500"/>
<proteinExistence type="inferred from homology"/>
<dbReference type="GO" id="GO:0004833">
    <property type="term" value="F:L-tryptophan 2,3-dioxygenase activity"/>
    <property type="evidence" value="ECO:0007669"/>
    <property type="project" value="UniProtKB-UniRule"/>
</dbReference>
<comment type="cofactor">
    <cofactor evidence="1">
        <name>heme</name>
        <dbReference type="ChEBI" id="CHEBI:30413"/>
    </cofactor>
    <text evidence="1">Binds 1 heme group per subunit.</text>
</comment>
<comment type="catalytic activity">
    <reaction evidence="1">
        <text>L-tryptophan + O2 = N-formyl-L-kynurenine</text>
        <dbReference type="Rhea" id="RHEA:24536"/>
        <dbReference type="ChEBI" id="CHEBI:15379"/>
        <dbReference type="ChEBI" id="CHEBI:57912"/>
        <dbReference type="ChEBI" id="CHEBI:58629"/>
        <dbReference type="EC" id="1.13.11.11"/>
    </reaction>
</comment>
<dbReference type="VEuPathDB" id="AmoebaDB:ACA1_232500"/>
<accession>L8H059</accession>
<dbReference type="STRING" id="1257118.L8H059"/>
<dbReference type="GeneID" id="14919885"/>
<comment type="subunit">
    <text evidence="1">Homotetramer. Dimer of dimers.</text>
</comment>
<dbReference type="OMA" id="FITIHQT"/>
<keyword evidence="1" id="KW-0823">Tryptophan catabolism</keyword>
<dbReference type="GO" id="GO:0046872">
    <property type="term" value="F:metal ion binding"/>
    <property type="evidence" value="ECO:0007669"/>
    <property type="project" value="UniProtKB-KW"/>
</dbReference>
<dbReference type="EMBL" id="KB007939">
    <property type="protein sequence ID" value="ELR18914.1"/>
    <property type="molecule type" value="Genomic_DNA"/>
</dbReference>
<protein>
    <recommendedName>
        <fullName evidence="1">Tryptophan 2,3-dioxygenase</fullName>
        <shortName evidence="1">TDO</shortName>
        <ecNumber evidence="1">1.13.11.11</ecNumber>
    </recommendedName>
    <alternativeName>
        <fullName evidence="1">Tryptamin 2,3-dioxygenase</fullName>
    </alternativeName>
    <alternativeName>
        <fullName evidence="1">Tryptophan oxygenase</fullName>
        <shortName evidence="1">TO</shortName>
        <shortName evidence="1">TRPO</shortName>
    </alternativeName>
    <alternativeName>
        <fullName evidence="1">Tryptophan pyrrolase</fullName>
    </alternativeName>
    <alternativeName>
        <fullName evidence="1">Tryptophanase</fullName>
    </alternativeName>
</protein>
<evidence type="ECO:0000313" key="2">
    <source>
        <dbReference type="EMBL" id="ELR18914.1"/>
    </source>
</evidence>
<dbReference type="InterPro" id="IPR037217">
    <property type="entry name" value="Trp/Indoleamine_2_3_dOase-like"/>
</dbReference>
<dbReference type="Gene3D" id="1.10.287.3810">
    <property type="match status" value="1"/>
</dbReference>
<evidence type="ECO:0000313" key="3">
    <source>
        <dbReference type="Proteomes" id="UP000011083"/>
    </source>
</evidence>
<comment type="pathway">
    <text evidence="1">Amino-acid degradation; L-tryptophan degradation via kynurenine pathway; L-kynurenine from L-tryptophan: step 1/2.</text>
</comment>
<keyword evidence="1" id="KW-0408">Iron</keyword>
<reference evidence="2 3" key="1">
    <citation type="journal article" date="2013" name="Genome Biol.">
        <title>Genome of Acanthamoeba castellanii highlights extensive lateral gene transfer and early evolution of tyrosine kinase signaling.</title>
        <authorList>
            <person name="Clarke M."/>
            <person name="Lohan A.J."/>
            <person name="Liu B."/>
            <person name="Lagkouvardos I."/>
            <person name="Roy S."/>
            <person name="Zafar N."/>
            <person name="Bertelli C."/>
            <person name="Schilde C."/>
            <person name="Kianianmomeni A."/>
            <person name="Burglin T.R."/>
            <person name="Frech C."/>
            <person name="Turcotte B."/>
            <person name="Kopec K.O."/>
            <person name="Synnott J.M."/>
            <person name="Choo C."/>
            <person name="Paponov I."/>
            <person name="Finkler A."/>
            <person name="Soon Heng Tan C."/>
            <person name="Hutchins A.P."/>
            <person name="Weinmeier T."/>
            <person name="Rattei T."/>
            <person name="Chu J.S."/>
            <person name="Gimenez G."/>
            <person name="Irimia M."/>
            <person name="Rigden D.J."/>
            <person name="Fitzpatrick D.A."/>
            <person name="Lorenzo-Morales J."/>
            <person name="Bateman A."/>
            <person name="Chiu C.H."/>
            <person name="Tang P."/>
            <person name="Hegemann P."/>
            <person name="Fromm H."/>
            <person name="Raoult D."/>
            <person name="Greub G."/>
            <person name="Miranda-Saavedra D."/>
            <person name="Chen N."/>
            <person name="Nash P."/>
            <person name="Ginger M.L."/>
            <person name="Horn M."/>
            <person name="Schaap P."/>
            <person name="Caler L."/>
            <person name="Loftus B."/>
        </authorList>
    </citation>
    <scope>NUCLEOTIDE SEQUENCE [LARGE SCALE GENOMIC DNA]</scope>
    <source>
        <strain evidence="2 3">Neff</strain>
    </source>
</reference>
<dbReference type="EC" id="1.13.11.11" evidence="1"/>
<dbReference type="Gene3D" id="1.20.58.480">
    <property type="match status" value="1"/>
</dbReference>
<dbReference type="Proteomes" id="UP000011083">
    <property type="component" value="Unassembled WGS sequence"/>
</dbReference>
<name>L8H059_ACACF</name>
<sequence>MEATEEAGGGGGGGCPFAHGGAPGTAAGKAKHEPVYYADYLELNKLLNAQHMKSEDHGKPAHDEMLFIIVHQAYELWFKQILHELDLVMKLFAQTPIPEKSMGTINHHTERIVKILNLLVSQVQIIETMSPLDFLDFRDYLMPASGFQSFQFRLIENKLGMVAEQRMKYQSAAYHTRLEPDHQKIVQESENSPTLFNIVEAWLERIPFLSDEETGFKFWDAYKKAAEQMFDTEKEIIIDNSNMAGGEKLEEHLDEWRKNKEAFLALLDDEKHEEMRRKGLRRLSFKATQAALLITLYRDEPILRAPFELLTRLVDIDNAMQHWRHRHSMMVHRMIGTKMGTGGSSGYHYLKATLQRGRVFVDISNLSTYLLPRRALPQLPAKMLSKMSFSLEQK</sequence>
<dbReference type="GO" id="GO:0020037">
    <property type="term" value="F:heme binding"/>
    <property type="evidence" value="ECO:0007669"/>
    <property type="project" value="UniProtKB-UniRule"/>
</dbReference>
<keyword evidence="3" id="KW-1185">Reference proteome</keyword>
<keyword evidence="1" id="KW-0479">Metal-binding</keyword>
<comment type="function">
    <text evidence="1">Heme-dependent dioxygenase that catalyzes the oxidative cleavage of the L-tryptophan (L-Trp) pyrrole ring and converts L-tryptophan to N-formyl-L-kynurenine. Catalyzes the oxidative cleavage of the indole moiety.</text>
</comment>
<keyword evidence="1" id="KW-0349">Heme</keyword>
<dbReference type="InterPro" id="IPR004981">
    <property type="entry name" value="Trp_2_3_dOase"/>
</dbReference>
<dbReference type="AlphaFoldDB" id="L8H059"/>
<dbReference type="UniPathway" id="UPA00333">
    <property type="reaction ID" value="UER00453"/>
</dbReference>
<dbReference type="HAMAP" id="MF_01972">
    <property type="entry name" value="T23O"/>
    <property type="match status" value="1"/>
</dbReference>
<comment type="caution">
    <text evidence="1">Lacks conserved residue(s) required for the propagation of feature annotation.</text>
</comment>
<dbReference type="PANTHER" id="PTHR10138">
    <property type="entry name" value="TRYPTOPHAN 2,3-DIOXYGENASE"/>
    <property type="match status" value="1"/>
</dbReference>
<keyword evidence="1" id="KW-0560">Oxidoreductase</keyword>